<feature type="signal peptide" evidence="1">
    <location>
        <begin position="1"/>
        <end position="22"/>
    </location>
</feature>
<evidence type="ECO:0000313" key="3">
    <source>
        <dbReference type="EMBL" id="KKA29824.1"/>
    </source>
</evidence>
<dbReference type="SUPFAM" id="SSF53474">
    <property type="entry name" value="alpha/beta-Hydrolases"/>
    <property type="match status" value="1"/>
</dbReference>
<dbReference type="PANTHER" id="PTHR11559">
    <property type="entry name" value="CARBOXYLESTERASE"/>
    <property type="match status" value="1"/>
</dbReference>
<accession>A0A0F4ZGU1</accession>
<feature type="domain" description="Carboxylesterase type B" evidence="2">
    <location>
        <begin position="57"/>
        <end position="509"/>
    </location>
</feature>
<dbReference type="ESTHER" id="9pezi-a0a0f4zgu1">
    <property type="family name" value="Fungal_carboxylesterase_lipase"/>
</dbReference>
<gene>
    <name evidence="3" type="ORF">TD95_000426</name>
</gene>
<dbReference type="Pfam" id="PF00135">
    <property type="entry name" value="COesterase"/>
    <property type="match status" value="1"/>
</dbReference>
<proteinExistence type="predicted"/>
<sequence>MRFFDAVFSLVLISLLSPICSAAAVPLRSTRKADMPVLALPYGSFRAVYNARTDINIPYAAPPVGDLRWRKPQPPLTQSGIQDGRFGPRCPQGIMSGFNIMGPGNQYPVGRAINQMFAGLPVPEFRNISEDCLYMDIYVPGKAIIDGETLPVVVWYDGSGMINQSKNNIIFVSFNYRLGSFGWMAGTTMEKDGLPNAGLWDQRAAFQWVQDYIHLVGGDPDQVTAMGESAGGSSLEHLLVAKGGTLDPLFRRAIIMSPAFQPMWDRDGSLEDIYNKFERFSGCEGQGLHCLRKQSSEKLIAANTKLLSTHHPGSFALGPSADGDFIRQLAPLELSQGHVWPIESMIVSHTSDEGVMFVSGDVITNDQFMDFMHTIFPQYTFDTGLVDLIAEYYPPVSGKHSVYPSQAKRLGALIRDACITCNNRYLNKGIGDRKSYDLQYSALPGWHGADLFAVFFNPKLAANSWLQLLAAFVLFPAGLVFSGLSRALQSYYTSYVITGDPNTRRVRWNLPPTVEWHHPRSIGRENVANVVNVGNLHVSTVSDDKMPLDKCDFWLDVFAAATAIGGYAPEDEVIFQTLVNVSGNASWRCKPGSGTRAAERSETKGV</sequence>
<organism evidence="3 4">
    <name type="scientific">Thielaviopsis punctulata</name>
    <dbReference type="NCBI Taxonomy" id="72032"/>
    <lineage>
        <taxon>Eukaryota</taxon>
        <taxon>Fungi</taxon>
        <taxon>Dikarya</taxon>
        <taxon>Ascomycota</taxon>
        <taxon>Pezizomycotina</taxon>
        <taxon>Sordariomycetes</taxon>
        <taxon>Hypocreomycetidae</taxon>
        <taxon>Microascales</taxon>
        <taxon>Ceratocystidaceae</taxon>
        <taxon>Thielaviopsis</taxon>
    </lineage>
</organism>
<dbReference type="Proteomes" id="UP000033483">
    <property type="component" value="Unassembled WGS sequence"/>
</dbReference>
<name>A0A0F4ZGU1_9PEZI</name>
<reference evidence="3 4" key="1">
    <citation type="submission" date="2015-03" db="EMBL/GenBank/DDBJ databases">
        <authorList>
            <person name="Radwan O."/>
            <person name="Al-Naeli F.A."/>
            <person name="Rendon G.A."/>
            <person name="Fields C."/>
        </authorList>
    </citation>
    <scope>NUCLEOTIDE SEQUENCE [LARGE SCALE GENOMIC DNA]</scope>
    <source>
        <strain evidence="3">CR-DP1</strain>
    </source>
</reference>
<dbReference type="Gene3D" id="3.40.50.1820">
    <property type="entry name" value="alpha/beta hydrolase"/>
    <property type="match status" value="1"/>
</dbReference>
<feature type="chain" id="PRO_5002482500" description="Carboxylesterase type B domain-containing protein" evidence="1">
    <location>
        <begin position="23"/>
        <end position="606"/>
    </location>
</feature>
<dbReference type="OrthoDB" id="408631at2759"/>
<dbReference type="InterPro" id="IPR002018">
    <property type="entry name" value="CarbesteraseB"/>
</dbReference>
<dbReference type="InterPro" id="IPR029058">
    <property type="entry name" value="AB_hydrolase_fold"/>
</dbReference>
<evidence type="ECO:0000259" key="2">
    <source>
        <dbReference type="Pfam" id="PF00135"/>
    </source>
</evidence>
<keyword evidence="4" id="KW-1185">Reference proteome</keyword>
<dbReference type="AlphaFoldDB" id="A0A0F4ZGU1"/>
<comment type="caution">
    <text evidence="3">The sequence shown here is derived from an EMBL/GenBank/DDBJ whole genome shotgun (WGS) entry which is preliminary data.</text>
</comment>
<dbReference type="InterPro" id="IPR050309">
    <property type="entry name" value="Type-B_Carboxylest/Lipase"/>
</dbReference>
<evidence type="ECO:0000256" key="1">
    <source>
        <dbReference type="SAM" id="SignalP"/>
    </source>
</evidence>
<protein>
    <recommendedName>
        <fullName evidence="2">Carboxylesterase type B domain-containing protein</fullName>
    </recommendedName>
</protein>
<keyword evidence="1" id="KW-0732">Signal</keyword>
<evidence type="ECO:0000313" key="4">
    <source>
        <dbReference type="Proteomes" id="UP000033483"/>
    </source>
</evidence>
<dbReference type="EMBL" id="LAEV01000658">
    <property type="protein sequence ID" value="KKA29824.1"/>
    <property type="molecule type" value="Genomic_DNA"/>
</dbReference>